<protein>
    <submittedName>
        <fullName evidence="2">Uncharacterized protein</fullName>
    </submittedName>
</protein>
<feature type="compositionally biased region" description="Polar residues" evidence="1">
    <location>
        <begin position="44"/>
        <end position="62"/>
    </location>
</feature>
<accession>A0A0B7A8K0</accession>
<evidence type="ECO:0000313" key="2">
    <source>
        <dbReference type="EMBL" id="CEK76315.1"/>
    </source>
</evidence>
<feature type="region of interest" description="Disordered" evidence="1">
    <location>
        <begin position="39"/>
        <end position="63"/>
    </location>
</feature>
<proteinExistence type="predicted"/>
<evidence type="ECO:0000256" key="1">
    <source>
        <dbReference type="SAM" id="MobiDB-lite"/>
    </source>
</evidence>
<dbReference type="AlphaFoldDB" id="A0A0B7A8K0"/>
<reference evidence="2" key="1">
    <citation type="submission" date="2014-12" db="EMBL/GenBank/DDBJ databases">
        <title>Insight into the proteome of Arion vulgaris.</title>
        <authorList>
            <person name="Aradska J."/>
            <person name="Bulat T."/>
            <person name="Smidak R."/>
            <person name="Sarate P."/>
            <person name="Gangsoo J."/>
            <person name="Sialana F."/>
            <person name="Bilban M."/>
            <person name="Lubec G."/>
        </authorList>
    </citation>
    <scope>NUCLEOTIDE SEQUENCE</scope>
    <source>
        <tissue evidence="2">Skin</tissue>
    </source>
</reference>
<organism evidence="2">
    <name type="scientific">Arion vulgaris</name>
    <dbReference type="NCBI Taxonomy" id="1028688"/>
    <lineage>
        <taxon>Eukaryota</taxon>
        <taxon>Metazoa</taxon>
        <taxon>Spiralia</taxon>
        <taxon>Lophotrochozoa</taxon>
        <taxon>Mollusca</taxon>
        <taxon>Gastropoda</taxon>
        <taxon>Heterobranchia</taxon>
        <taxon>Euthyneura</taxon>
        <taxon>Panpulmonata</taxon>
        <taxon>Eupulmonata</taxon>
        <taxon>Stylommatophora</taxon>
        <taxon>Helicina</taxon>
        <taxon>Arionoidea</taxon>
        <taxon>Arionidae</taxon>
        <taxon>Arion</taxon>
    </lineage>
</organism>
<sequence length="68" mass="7638">MEVRRNEQADRLAVTATVSSSRVIDMLNILNTIRETGQVEDSGGYSTSMSRLPSMSRPQKVQSKMWCC</sequence>
<gene>
    <name evidence="2" type="primary">ORF99459</name>
</gene>
<name>A0A0B7A8K0_9EUPU</name>
<dbReference type="EMBL" id="HACG01029450">
    <property type="protein sequence ID" value="CEK76315.1"/>
    <property type="molecule type" value="Transcribed_RNA"/>
</dbReference>